<evidence type="ECO:0000313" key="3">
    <source>
        <dbReference type="EMBL" id="KAG5682467.1"/>
    </source>
</evidence>
<evidence type="ECO:0000256" key="2">
    <source>
        <dbReference type="SAM" id="SignalP"/>
    </source>
</evidence>
<dbReference type="AlphaFoldDB" id="A0A9J6CLE2"/>
<dbReference type="SUPFAM" id="SSF52540">
    <property type="entry name" value="P-loop containing nucleoside triphosphate hydrolases"/>
    <property type="match status" value="1"/>
</dbReference>
<dbReference type="PANTHER" id="PTHR10760:SF2">
    <property type="entry name" value="LD13476P-RELATED"/>
    <property type="match status" value="1"/>
</dbReference>
<dbReference type="GO" id="GO:0005737">
    <property type="term" value="C:cytoplasm"/>
    <property type="evidence" value="ECO:0007669"/>
    <property type="project" value="UniProtKB-ARBA"/>
</dbReference>
<dbReference type="InterPro" id="IPR010448">
    <property type="entry name" value="Torsin"/>
</dbReference>
<dbReference type="InterPro" id="IPR001270">
    <property type="entry name" value="ClpA/B"/>
</dbReference>
<name>A0A9J6CLE2_POLVA</name>
<evidence type="ECO:0000256" key="1">
    <source>
        <dbReference type="ARBA" id="ARBA00006235"/>
    </source>
</evidence>
<dbReference type="PANTHER" id="PTHR10760">
    <property type="entry name" value="TORSIN"/>
    <property type="match status" value="1"/>
</dbReference>
<dbReference type="Gene3D" id="3.40.50.300">
    <property type="entry name" value="P-loop containing nucleotide triphosphate hydrolases"/>
    <property type="match status" value="1"/>
</dbReference>
<feature type="signal peptide" evidence="2">
    <location>
        <begin position="1"/>
        <end position="23"/>
    </location>
</feature>
<sequence>MSKLIVYLFYTIIILSSVLPALSIEPFSAVGFALASGLGYKYFDTIKLNTYCKFKECCNSDVIPHDILSLKNKLDSKLFGQHIAQEKVFKAIASHYENIEDSKKPLVMTFHGTQGTGKNFVASMIAEAVFEKGIKSEHFHMFHGSQYSDSSKVFEHKREIREKIEDAVLKCPYSMFVFDEVDKCPQGIFNGITSLLDHHTLIRGKDLKKSIFIFLTNFGGEEITKILHHLMYKDAFFRHQAKLHHFEETIRIGSYNKEGGLKETELIKAAVIDFYIPFLPLEEKHVVECIKEEFKSCLGFNPKQEVIDEILKYIGFNTVTKFAHTGCKTVYAKVLVECTS</sequence>
<keyword evidence="4" id="KW-1185">Reference proteome</keyword>
<dbReference type="InterPro" id="IPR027417">
    <property type="entry name" value="P-loop_NTPase"/>
</dbReference>
<proteinExistence type="inferred from homology"/>
<evidence type="ECO:0000313" key="4">
    <source>
        <dbReference type="Proteomes" id="UP001107558"/>
    </source>
</evidence>
<protein>
    <recommendedName>
        <fullName evidence="5">Torsin-like protein</fullName>
    </recommendedName>
</protein>
<keyword evidence="2" id="KW-0732">Signal</keyword>
<reference evidence="3" key="1">
    <citation type="submission" date="2021-03" db="EMBL/GenBank/DDBJ databases">
        <title>Chromosome level genome of the anhydrobiotic midge Polypedilum vanderplanki.</title>
        <authorList>
            <person name="Yoshida Y."/>
            <person name="Kikawada T."/>
            <person name="Gusev O."/>
        </authorList>
    </citation>
    <scope>NUCLEOTIDE SEQUENCE</scope>
    <source>
        <strain evidence="3">NIAS01</strain>
        <tissue evidence="3">Whole body or cell culture</tissue>
    </source>
</reference>
<dbReference type="Pfam" id="PF06309">
    <property type="entry name" value="Torsin"/>
    <property type="match status" value="1"/>
</dbReference>
<dbReference type="EMBL" id="JADBJN010000001">
    <property type="protein sequence ID" value="KAG5682467.1"/>
    <property type="molecule type" value="Genomic_DNA"/>
</dbReference>
<gene>
    <name evidence="3" type="ORF">PVAND_011818</name>
</gene>
<dbReference type="GO" id="GO:0071218">
    <property type="term" value="P:cellular response to misfolded protein"/>
    <property type="evidence" value="ECO:0007669"/>
    <property type="project" value="TreeGrafter"/>
</dbReference>
<feature type="chain" id="PRO_5039914208" description="Torsin-like protein" evidence="2">
    <location>
        <begin position="24"/>
        <end position="340"/>
    </location>
</feature>
<dbReference type="OrthoDB" id="19623at2759"/>
<dbReference type="GO" id="GO:0005524">
    <property type="term" value="F:ATP binding"/>
    <property type="evidence" value="ECO:0007669"/>
    <property type="project" value="InterPro"/>
</dbReference>
<dbReference type="GO" id="GO:0012505">
    <property type="term" value="C:endomembrane system"/>
    <property type="evidence" value="ECO:0007669"/>
    <property type="project" value="UniProtKB-ARBA"/>
</dbReference>
<comment type="caution">
    <text evidence="3">The sequence shown here is derived from an EMBL/GenBank/DDBJ whole genome shotgun (WGS) entry which is preliminary data.</text>
</comment>
<dbReference type="Proteomes" id="UP001107558">
    <property type="component" value="Chromosome 1"/>
</dbReference>
<dbReference type="GO" id="GO:0016887">
    <property type="term" value="F:ATP hydrolysis activity"/>
    <property type="evidence" value="ECO:0007669"/>
    <property type="project" value="InterPro"/>
</dbReference>
<comment type="similarity">
    <text evidence="1">Belongs to the ClpA/ClpB family. Torsin subfamily.</text>
</comment>
<accession>A0A9J6CLE2</accession>
<organism evidence="3 4">
    <name type="scientific">Polypedilum vanderplanki</name>
    <name type="common">Sleeping chironomid midge</name>
    <dbReference type="NCBI Taxonomy" id="319348"/>
    <lineage>
        <taxon>Eukaryota</taxon>
        <taxon>Metazoa</taxon>
        <taxon>Ecdysozoa</taxon>
        <taxon>Arthropoda</taxon>
        <taxon>Hexapoda</taxon>
        <taxon>Insecta</taxon>
        <taxon>Pterygota</taxon>
        <taxon>Neoptera</taxon>
        <taxon>Endopterygota</taxon>
        <taxon>Diptera</taxon>
        <taxon>Nematocera</taxon>
        <taxon>Chironomoidea</taxon>
        <taxon>Chironomidae</taxon>
        <taxon>Chironominae</taxon>
        <taxon>Polypedilum</taxon>
        <taxon>Polypedilum</taxon>
    </lineage>
</organism>
<dbReference type="PRINTS" id="PR00300">
    <property type="entry name" value="CLPPROTEASEA"/>
</dbReference>
<evidence type="ECO:0008006" key="5">
    <source>
        <dbReference type="Google" id="ProtNLM"/>
    </source>
</evidence>